<accession>A0A1F6H3G9</accession>
<evidence type="ECO:0000313" key="3">
    <source>
        <dbReference type="EMBL" id="OGH04844.1"/>
    </source>
</evidence>
<dbReference type="AlphaFoldDB" id="A0A1F6H3G9"/>
<dbReference type="EMBL" id="MFNF01000001">
    <property type="protein sequence ID" value="OGH04844.1"/>
    <property type="molecule type" value="Genomic_DNA"/>
</dbReference>
<dbReference type="Gene3D" id="3.90.940.10">
    <property type="match status" value="1"/>
</dbReference>
<proteinExistence type="predicted"/>
<name>A0A1F6H3G9_9PROT</name>
<evidence type="ECO:0000256" key="1">
    <source>
        <dbReference type="ARBA" id="ARBA00022478"/>
    </source>
</evidence>
<organism evidence="3 4">
    <name type="scientific">Candidatus Lambdaproteobacteria bacterium RIFOXYD2_FULL_56_26</name>
    <dbReference type="NCBI Taxonomy" id="1817773"/>
    <lineage>
        <taxon>Bacteria</taxon>
        <taxon>Pseudomonadati</taxon>
        <taxon>Pseudomonadota</taxon>
        <taxon>Candidatus Lambdaproteobacteria</taxon>
    </lineage>
</organism>
<evidence type="ECO:0000256" key="2">
    <source>
        <dbReference type="ARBA" id="ARBA00023163"/>
    </source>
</evidence>
<dbReference type="GO" id="GO:0003677">
    <property type="term" value="F:DNA binding"/>
    <property type="evidence" value="ECO:0007669"/>
    <property type="project" value="InterPro"/>
</dbReference>
<protein>
    <recommendedName>
        <fullName evidence="5">DNA-directed RNA polymerase subunit omega</fullName>
    </recommendedName>
</protein>
<gene>
    <name evidence="3" type="ORF">A2557_07615</name>
</gene>
<reference evidence="3 4" key="1">
    <citation type="journal article" date="2016" name="Nat. Commun.">
        <title>Thousands of microbial genomes shed light on interconnected biogeochemical processes in an aquifer system.</title>
        <authorList>
            <person name="Anantharaman K."/>
            <person name="Brown C.T."/>
            <person name="Hug L.A."/>
            <person name="Sharon I."/>
            <person name="Castelle C.J."/>
            <person name="Probst A.J."/>
            <person name="Thomas B.C."/>
            <person name="Singh A."/>
            <person name="Wilkins M.J."/>
            <person name="Karaoz U."/>
            <person name="Brodie E.L."/>
            <person name="Williams K.H."/>
            <person name="Hubbard S.S."/>
            <person name="Banfield J.F."/>
        </authorList>
    </citation>
    <scope>NUCLEOTIDE SEQUENCE [LARGE SCALE GENOMIC DNA]</scope>
</reference>
<dbReference type="GO" id="GO:0000428">
    <property type="term" value="C:DNA-directed RNA polymerase complex"/>
    <property type="evidence" value="ECO:0007669"/>
    <property type="project" value="UniProtKB-KW"/>
</dbReference>
<evidence type="ECO:0008006" key="5">
    <source>
        <dbReference type="Google" id="ProtNLM"/>
    </source>
</evidence>
<dbReference type="SUPFAM" id="SSF63562">
    <property type="entry name" value="RPB6/omega subunit-like"/>
    <property type="match status" value="1"/>
</dbReference>
<evidence type="ECO:0000313" key="4">
    <source>
        <dbReference type="Proteomes" id="UP000177583"/>
    </source>
</evidence>
<comment type="caution">
    <text evidence="3">The sequence shown here is derived from an EMBL/GenBank/DDBJ whole genome shotgun (WGS) entry which is preliminary data.</text>
</comment>
<keyword evidence="2" id="KW-0804">Transcription</keyword>
<keyword evidence="1" id="KW-0240">DNA-directed RNA polymerase</keyword>
<dbReference type="Proteomes" id="UP000177583">
    <property type="component" value="Unassembled WGS sequence"/>
</dbReference>
<dbReference type="GO" id="GO:0003899">
    <property type="term" value="F:DNA-directed RNA polymerase activity"/>
    <property type="evidence" value="ECO:0007669"/>
    <property type="project" value="InterPro"/>
</dbReference>
<dbReference type="InterPro" id="IPR036161">
    <property type="entry name" value="RPB6/omega-like_sf"/>
</dbReference>
<dbReference type="GO" id="GO:0006351">
    <property type="term" value="P:DNA-templated transcription"/>
    <property type="evidence" value="ECO:0007669"/>
    <property type="project" value="InterPro"/>
</dbReference>
<sequence>MKLKHNYLDLVEEYGKETPINQFEKVLVLTSRAKDLYAGKTCRVDGLDGRKPTTMAQYEILNDLIEPTISEKVPGEDNHFDDFEEEDV</sequence>